<keyword evidence="2" id="KW-1185">Reference proteome</keyword>
<dbReference type="InterPro" id="IPR038070">
    <property type="entry name" value="Rv2632c-like_sf"/>
</dbReference>
<comment type="caution">
    <text evidence="1">The sequence shown here is derived from an EMBL/GenBank/DDBJ whole genome shotgun (WGS) entry which is preliminary data.</text>
</comment>
<protein>
    <submittedName>
        <fullName evidence="1">DUF1876 domain-containing protein</fullName>
    </submittedName>
</protein>
<evidence type="ECO:0000313" key="2">
    <source>
        <dbReference type="Proteomes" id="UP000676325"/>
    </source>
</evidence>
<evidence type="ECO:0000313" key="1">
    <source>
        <dbReference type="EMBL" id="MBR7825654.1"/>
    </source>
</evidence>
<dbReference type="InterPro" id="IPR015057">
    <property type="entry name" value="Rv2632c-like"/>
</dbReference>
<dbReference type="Pfam" id="PF08962">
    <property type="entry name" value="Rv2632c-like"/>
    <property type="match status" value="1"/>
</dbReference>
<name>A0A941EAU4_9ACTN</name>
<sequence length="89" mass="9747">MTEHVKRWRANVFLVEEDSETTAHAVVETGVAAIHGYGKAKRNPADTEVEGIGDELATGRAFIDLGRRLLGITEEDLEAVEGRPAHVHE</sequence>
<gene>
    <name evidence="1" type="ORF">KDK95_04995</name>
</gene>
<dbReference type="EMBL" id="JAGSOH010000007">
    <property type="protein sequence ID" value="MBR7825654.1"/>
    <property type="molecule type" value="Genomic_DNA"/>
</dbReference>
<reference evidence="1" key="1">
    <citation type="submission" date="2021-04" db="EMBL/GenBank/DDBJ databases">
        <title>Genome based classification of Actinospica acidithermotolerans sp. nov., an actinobacterium isolated from an Indonesian hot spring.</title>
        <authorList>
            <person name="Kusuma A.B."/>
            <person name="Putra K.E."/>
            <person name="Nafisah S."/>
            <person name="Loh J."/>
            <person name="Nouioui I."/>
            <person name="Goodfellow M."/>
        </authorList>
    </citation>
    <scope>NUCLEOTIDE SEQUENCE</scope>
    <source>
        <strain evidence="1">MGRD01-02</strain>
    </source>
</reference>
<dbReference type="AlphaFoldDB" id="A0A941EAU4"/>
<proteinExistence type="predicted"/>
<accession>A0A941EAU4</accession>
<dbReference type="RefSeq" id="WP_212516808.1">
    <property type="nucleotide sequence ID" value="NZ_JAGSOH010000007.1"/>
</dbReference>
<organism evidence="1 2">
    <name type="scientific">Actinospica acidithermotolerans</name>
    <dbReference type="NCBI Taxonomy" id="2828514"/>
    <lineage>
        <taxon>Bacteria</taxon>
        <taxon>Bacillati</taxon>
        <taxon>Actinomycetota</taxon>
        <taxon>Actinomycetes</taxon>
        <taxon>Catenulisporales</taxon>
        <taxon>Actinospicaceae</taxon>
        <taxon>Actinospica</taxon>
    </lineage>
</organism>
<dbReference type="Proteomes" id="UP000676325">
    <property type="component" value="Unassembled WGS sequence"/>
</dbReference>
<dbReference type="SUPFAM" id="SSF143212">
    <property type="entry name" value="Rv2632c-like"/>
    <property type="match status" value="1"/>
</dbReference>
<dbReference type="Gene3D" id="3.30.160.240">
    <property type="entry name" value="Rv1738"/>
    <property type="match status" value="1"/>
</dbReference>